<name>X1EKS4_9ZZZZ</name>
<organism evidence="2">
    <name type="scientific">marine sediment metagenome</name>
    <dbReference type="NCBI Taxonomy" id="412755"/>
    <lineage>
        <taxon>unclassified sequences</taxon>
        <taxon>metagenomes</taxon>
        <taxon>ecological metagenomes</taxon>
    </lineage>
</organism>
<dbReference type="InterPro" id="IPR008963">
    <property type="entry name" value="Purple_acid_Pase-like_N"/>
</dbReference>
<sequence>ERIYISLGRGVNNFVAYIFAGAKNTGFIIADTGGKAFYFLKTKSPDTVAGIFEKVEGTANLVSGGGNQLSDGAGGWVIGVGQSTSKFTSNTISGVNKRTLRGRGRIARIFESIFDNQPTEIRNVQVAEVGKDYAIITWETNHHTVNNKANYGEDLTYGNDAWSEDYSTGHKVLLTELEPDKEYVFEVMGRNSNYIYDANRTFRTTKD</sequence>
<comment type="caution">
    <text evidence="2">The sequence shown here is derived from an EMBL/GenBank/DDBJ whole genome shotgun (WGS) entry which is preliminary data.</text>
</comment>
<proteinExistence type="predicted"/>
<dbReference type="EMBL" id="BART01031852">
    <property type="protein sequence ID" value="GAH17739.1"/>
    <property type="molecule type" value="Genomic_DNA"/>
</dbReference>
<gene>
    <name evidence="2" type="ORF">S01H4_55230</name>
</gene>
<reference evidence="2" key="1">
    <citation type="journal article" date="2014" name="Front. Microbiol.">
        <title>High frequency of phylogenetically diverse reductive dehalogenase-homologous genes in deep subseafloor sedimentary metagenomes.</title>
        <authorList>
            <person name="Kawai M."/>
            <person name="Futagami T."/>
            <person name="Toyoda A."/>
            <person name="Takaki Y."/>
            <person name="Nishi S."/>
            <person name="Hori S."/>
            <person name="Arai W."/>
            <person name="Tsubouchi T."/>
            <person name="Morono Y."/>
            <person name="Uchiyama I."/>
            <person name="Ito T."/>
            <person name="Fujiyama A."/>
            <person name="Inagaki F."/>
            <person name="Takami H."/>
        </authorList>
    </citation>
    <scope>NUCLEOTIDE SEQUENCE</scope>
    <source>
        <strain evidence="2">Expedition CK06-06</strain>
    </source>
</reference>
<feature type="domain" description="Fibronectin type-III" evidence="1">
    <location>
        <begin position="120"/>
        <end position="207"/>
    </location>
</feature>
<protein>
    <recommendedName>
        <fullName evidence="1">Fibronectin type-III domain-containing protein</fullName>
    </recommendedName>
</protein>
<dbReference type="AlphaFoldDB" id="X1EKS4"/>
<dbReference type="CDD" id="cd00063">
    <property type="entry name" value="FN3"/>
    <property type="match status" value="1"/>
</dbReference>
<dbReference type="GO" id="GO:0003993">
    <property type="term" value="F:acid phosphatase activity"/>
    <property type="evidence" value="ECO:0007669"/>
    <property type="project" value="InterPro"/>
</dbReference>
<dbReference type="Gene3D" id="2.60.40.10">
    <property type="entry name" value="Immunoglobulins"/>
    <property type="match status" value="1"/>
</dbReference>
<dbReference type="SUPFAM" id="SSF49363">
    <property type="entry name" value="Purple acid phosphatase, N-terminal domain"/>
    <property type="match status" value="1"/>
</dbReference>
<dbReference type="GO" id="GO:0046872">
    <property type="term" value="F:metal ion binding"/>
    <property type="evidence" value="ECO:0007669"/>
    <property type="project" value="InterPro"/>
</dbReference>
<dbReference type="PROSITE" id="PS50853">
    <property type="entry name" value="FN3"/>
    <property type="match status" value="1"/>
</dbReference>
<evidence type="ECO:0000259" key="1">
    <source>
        <dbReference type="PROSITE" id="PS50853"/>
    </source>
</evidence>
<feature type="non-terminal residue" evidence="2">
    <location>
        <position position="1"/>
    </location>
</feature>
<dbReference type="InterPro" id="IPR013783">
    <property type="entry name" value="Ig-like_fold"/>
</dbReference>
<evidence type="ECO:0000313" key="2">
    <source>
        <dbReference type="EMBL" id="GAH17739.1"/>
    </source>
</evidence>
<dbReference type="SMART" id="SM00060">
    <property type="entry name" value="FN3"/>
    <property type="match status" value="1"/>
</dbReference>
<accession>X1EKS4</accession>
<dbReference type="InterPro" id="IPR003961">
    <property type="entry name" value="FN3_dom"/>
</dbReference>